<dbReference type="VEuPathDB" id="TriTrypDB:BSAL_12305"/>
<evidence type="ECO:0000256" key="1">
    <source>
        <dbReference type="SAM" id="Coils"/>
    </source>
</evidence>
<feature type="compositionally biased region" description="Polar residues" evidence="2">
    <location>
        <begin position="94"/>
        <end position="103"/>
    </location>
</feature>
<keyword evidence="4" id="KW-1185">Reference proteome</keyword>
<gene>
    <name evidence="3" type="ORF">BSAL_12305</name>
</gene>
<feature type="coiled-coil region" evidence="1">
    <location>
        <begin position="1105"/>
        <end position="1132"/>
    </location>
</feature>
<proteinExistence type="predicted"/>
<organism evidence="3 4">
    <name type="scientific">Bodo saltans</name>
    <name type="common">Flagellated protozoan</name>
    <dbReference type="NCBI Taxonomy" id="75058"/>
    <lineage>
        <taxon>Eukaryota</taxon>
        <taxon>Discoba</taxon>
        <taxon>Euglenozoa</taxon>
        <taxon>Kinetoplastea</taxon>
        <taxon>Metakinetoplastina</taxon>
        <taxon>Eubodonida</taxon>
        <taxon>Bodonidae</taxon>
        <taxon>Bodo</taxon>
    </lineage>
</organism>
<keyword evidence="1" id="KW-0175">Coiled coil</keyword>
<feature type="region of interest" description="Disordered" evidence="2">
    <location>
        <begin position="1"/>
        <end position="129"/>
    </location>
</feature>
<evidence type="ECO:0000256" key="2">
    <source>
        <dbReference type="SAM" id="MobiDB-lite"/>
    </source>
</evidence>
<dbReference type="EMBL" id="CYKH01001593">
    <property type="protein sequence ID" value="CUG87845.1"/>
    <property type="molecule type" value="Genomic_DNA"/>
</dbReference>
<dbReference type="Proteomes" id="UP000051952">
    <property type="component" value="Unassembled WGS sequence"/>
</dbReference>
<reference evidence="4" key="1">
    <citation type="submission" date="2015-09" db="EMBL/GenBank/DDBJ databases">
        <authorList>
            <consortium name="Pathogen Informatics"/>
        </authorList>
    </citation>
    <scope>NUCLEOTIDE SEQUENCE [LARGE SCALE GENOMIC DNA]</scope>
    <source>
        <strain evidence="4">Lake Konstanz</strain>
    </source>
</reference>
<dbReference type="PROSITE" id="PS50096">
    <property type="entry name" value="IQ"/>
    <property type="match status" value="1"/>
</dbReference>
<sequence>MAATLPPRSSSLREAPRQSGQDDRSSPQSQTRARWKSVSHSVQQQSAARSPERRRNQLSPDGRRSAPSDVEFGRRQSRQTPVQDGSAGGERRSSPSLDMSRSRASPALGLDRAISVGSRGSGGDTPQNFTLKRTMTRVFGGATPPGNMGLETSSQRSGNHMMFSHQLGTKISRSIVKPKRMIGEEDRVCLDLIKCCSMMEGKWNVTAHATLNGAAQSILQTSLDVLRKPEAWQSWWNSLTESAKGLEEIAHRLYLENSSERMSDYDNDPMHPVGTSRLHERTQTMLHVWQSPESAKLFAQGWTRAWQALLEHRIEGIFVPFTVLFCIEGRYVSVTALPPLLVKESPPVLLPGSQAANSSLITTSIEHLMQALKLPEDVKGLVVAPGFDGRHYVVSLKELIVRRLPPPFEDSVIRTEALHLCMRENALSQSDKYVLRTLVPAAVEDLAKAILRRRQDDRSIADLTKDGLLRMVLHSNGVNMTLLHHVSLCAQHRFLETQENAYRTIIDLSYTEMVGRVLKQFVRVDMMYHANEGRDSHEDRLDVVNRFAHLFVSKDVPFWLDFVLPAVRHKFKAPDTFELSHDQVHIPTVLRICSARVGVEYVQQLQRFDKFTFISGMWLLCCKAPDWLATESPRTAEQIKEQVMSLWKETEPIENPKMKRVFRARAFLSSVMLNTATLVAKEEFDKLTQFAETQGATMETRIEDIRLTSLMLDMRMEPAEKRKLVERYVKKVSKFPSGNFGLDGALITAKYIQAVNTLKALGDVPPLELIEAALRQFDSIPGMNFPFSVVHAQALVAAEQALPGIPENMVPIYHKVVAEAKRIIGELHGPVQLAKYMHRATWAMIDCPIVESHPGSALLGAEAFRAHVAAYGMEDNRVAQIVYLAGLLLARHVSTRIPEASQIRDSLRKISESMRVVAAPNQIAVSRAGISLTILQRSEILLRRLAQAEDLAPAGSAVMEFLKRFGTPLFGSLFIQRVGRGFEDRRWMDWLRRDTRTQMLQRVGRGLLHRRFRMHAMYKKKIMKLRTILNKFVQRTGRGFLLRKEMYRVHLLRSVMEGALVRVRLCRRQCFLHKLQRIGRGYLGRLLIAAPYQEEVMRRTEMERQRRLQEERDRLSAAAERCRQRMLEVQRKLLEAAWDRVRVCMSDEARYREFLLLESYKEFQAIARASQKDLVHREEIQARRKDVFALEIRAREDEDKRLAALKKKPDLLQLRRKLLLASPIAPFVQQRSDSPLHFGRASPWESAAQRAESQSSYYKSPLATLDMEQQYQRRMIQRQYIDGMEVLLMWGLHCRIQLSRHAQRRKTSFLAELERRSAGAMYNDDSIIAEKQLMLERAAIRIQCAWRSNVARFERRYRILHRQTQRDHLYKKYVEDGDEGRLVLAPSLYETLRVAGRR</sequence>
<feature type="compositionally biased region" description="Low complexity" evidence="2">
    <location>
        <begin position="38"/>
        <end position="49"/>
    </location>
</feature>
<evidence type="ECO:0000313" key="3">
    <source>
        <dbReference type="EMBL" id="CUG87845.1"/>
    </source>
</evidence>
<evidence type="ECO:0000313" key="4">
    <source>
        <dbReference type="Proteomes" id="UP000051952"/>
    </source>
</evidence>
<accession>A0A0S4JCE7</accession>
<name>A0A0S4JCE7_BODSA</name>
<feature type="compositionally biased region" description="Basic and acidic residues" evidence="2">
    <location>
        <begin position="50"/>
        <end position="74"/>
    </location>
</feature>
<feature type="compositionally biased region" description="Basic and acidic residues" evidence="2">
    <location>
        <begin position="14"/>
        <end position="25"/>
    </location>
</feature>
<protein>
    <submittedName>
        <fullName evidence="3">Uncharacterized protein</fullName>
    </submittedName>
</protein>